<feature type="region of interest" description="Disordered" evidence="1">
    <location>
        <begin position="531"/>
        <end position="550"/>
    </location>
</feature>
<evidence type="ECO:0000313" key="2">
    <source>
        <dbReference type="EMBL" id="CDR95531.1"/>
    </source>
</evidence>
<keyword evidence="3" id="KW-1185">Reference proteome</keyword>
<evidence type="ECO:0000256" key="1">
    <source>
        <dbReference type="SAM" id="MobiDB-lite"/>
    </source>
</evidence>
<feature type="compositionally biased region" description="Polar residues" evidence="1">
    <location>
        <begin position="80"/>
        <end position="105"/>
    </location>
</feature>
<gene>
    <name evidence="2" type="ORF">BBBOND_0206890</name>
</gene>
<evidence type="ECO:0000313" key="3">
    <source>
        <dbReference type="Proteomes" id="UP000033188"/>
    </source>
</evidence>
<proteinExistence type="predicted"/>
<dbReference type="Proteomes" id="UP000033188">
    <property type="component" value="Chromosome 2"/>
</dbReference>
<name>A0A061D458_BABBI</name>
<protein>
    <submittedName>
        <fullName evidence="2">Uncharacterized protein</fullName>
    </submittedName>
</protein>
<dbReference type="VEuPathDB" id="PiroplasmaDB:BBBOND_0206890"/>
<dbReference type="KEGG" id="bbig:BBBOND_0206890"/>
<dbReference type="OMA" id="DWISNAM"/>
<feature type="region of interest" description="Disordered" evidence="1">
    <location>
        <begin position="78"/>
        <end position="105"/>
    </location>
</feature>
<dbReference type="OrthoDB" id="366074at2759"/>
<dbReference type="GeneID" id="24564072"/>
<dbReference type="RefSeq" id="XP_012767717.1">
    <property type="nucleotide sequence ID" value="XM_012912263.1"/>
</dbReference>
<dbReference type="EMBL" id="LK391708">
    <property type="protein sequence ID" value="CDR95531.1"/>
    <property type="molecule type" value="Genomic_DNA"/>
</dbReference>
<reference evidence="3" key="1">
    <citation type="submission" date="2014-06" db="EMBL/GenBank/DDBJ databases">
        <authorList>
            <person name="Aslett M."/>
            <person name="De Silva N."/>
        </authorList>
    </citation>
    <scope>NUCLEOTIDE SEQUENCE [LARGE SCALE GENOMIC DNA]</scope>
    <source>
        <strain evidence="3">Bond</strain>
    </source>
</reference>
<sequence length="716" mass="79019">MVSFYELWSRGIDLWVTAVLKDLRRHRKKALLRLLITLARRKGFEAIAKAIIHCRGDRLDPLMALFMRLCELSRFEDATPSDSKSPQSVPKQHGQHASGQRATGKSQVALSATSTLSRCILAAVTPLLLHVFATRSKVPLKSQGLCHCYSAIMADVMQFLDNTGKTVSSRALRCTKSATRSRTTRAFRRTVSAVGICASDKLDRTLLRSRALWSWLRQADPSESASATEIVMRVKASSAGNGHLVDNISGLQAVLVSIANGCNPESSAAVPSSLYQLLEQCPSSHGVIKTRIENAIVYLQRIRSLDLDFKYSRNQMLRDAAKSCAALRQGWDRRSDKPVREPTAWSTIRDNVALQSAMWRNRCLIATSSQGSTAVKTSPRCPPLDDSQVSTVLGCCLLFCGDYLSGFSKICSAVNHAGFGIRVPAHDRLIYLAAGAMACSCPPGEDTGDLPILKLRPPHMVYYTFLRLVGAVSGTRLTAVEPRLLRPSSQLAVQWIVDDVLSSVAEHGTTGAEGRADEVSKDNRSNEVAKLEADRAHREARKGPEAHADAIPKRSAVKSFNGLLANRNAIVASLSESVGRRIYLSEDAALCIMRAHAKIFKVQFDHLREAFTQMHETFTATFNRLNEERGGKGGRESFARYVDDIRAAKVSVEDDSNRSFTRLMAPYALFAYARLVFSQLSLRASNEVFPRAFWLSNRHMALLGHRLRGGLRDAYL</sequence>
<organism evidence="2 3">
    <name type="scientific">Babesia bigemina</name>
    <dbReference type="NCBI Taxonomy" id="5866"/>
    <lineage>
        <taxon>Eukaryota</taxon>
        <taxon>Sar</taxon>
        <taxon>Alveolata</taxon>
        <taxon>Apicomplexa</taxon>
        <taxon>Aconoidasida</taxon>
        <taxon>Piroplasmida</taxon>
        <taxon>Babesiidae</taxon>
        <taxon>Babesia</taxon>
    </lineage>
</organism>
<accession>A0A061D458</accession>
<dbReference type="AlphaFoldDB" id="A0A061D458"/>